<protein>
    <submittedName>
        <fullName evidence="7">Nitrite transporter NirC</fullName>
    </submittedName>
</protein>
<name>A0A3A9KAD8_9BACI</name>
<dbReference type="RefSeq" id="WP_110935426.1">
    <property type="nucleotide sequence ID" value="NZ_PDOE01000003.1"/>
</dbReference>
<keyword evidence="2 6" id="KW-0812">Transmembrane</keyword>
<dbReference type="Gene3D" id="1.20.1080.10">
    <property type="entry name" value="Glycerol uptake facilitator protein"/>
    <property type="match status" value="1"/>
</dbReference>
<dbReference type="PROSITE" id="PS01006">
    <property type="entry name" value="FORMATE_NITRITE_TP_2"/>
    <property type="match status" value="1"/>
</dbReference>
<feature type="transmembrane region" description="Helical" evidence="6">
    <location>
        <begin position="154"/>
        <end position="173"/>
    </location>
</feature>
<dbReference type="GO" id="GO:0015499">
    <property type="term" value="F:formate transmembrane transporter activity"/>
    <property type="evidence" value="ECO:0007669"/>
    <property type="project" value="TreeGrafter"/>
</dbReference>
<keyword evidence="4 6" id="KW-0472">Membrane</keyword>
<dbReference type="PROSITE" id="PS01005">
    <property type="entry name" value="FORMATE_NITRITE_TP_1"/>
    <property type="match status" value="1"/>
</dbReference>
<comment type="caution">
    <text evidence="7">The sequence shown here is derived from an EMBL/GenBank/DDBJ whole genome shotgun (WGS) entry which is preliminary data.</text>
</comment>
<gene>
    <name evidence="7" type="ORF">CR203_08595</name>
</gene>
<evidence type="ECO:0000313" key="7">
    <source>
        <dbReference type="EMBL" id="RKL67411.1"/>
    </source>
</evidence>
<dbReference type="OrthoDB" id="9786493at2"/>
<organism evidence="7 8">
    <name type="scientific">Salipaludibacillus neizhouensis</name>
    <dbReference type="NCBI Taxonomy" id="885475"/>
    <lineage>
        <taxon>Bacteria</taxon>
        <taxon>Bacillati</taxon>
        <taxon>Bacillota</taxon>
        <taxon>Bacilli</taxon>
        <taxon>Bacillales</taxon>
        <taxon>Bacillaceae</taxon>
    </lineage>
</organism>
<comment type="subcellular location">
    <subcellularLocation>
        <location evidence="1">Membrane</location>
        <topology evidence="1">Multi-pass membrane protein</topology>
    </subcellularLocation>
</comment>
<feature type="transmembrane region" description="Helical" evidence="6">
    <location>
        <begin position="26"/>
        <end position="49"/>
    </location>
</feature>
<evidence type="ECO:0000256" key="4">
    <source>
        <dbReference type="ARBA" id="ARBA00023136"/>
    </source>
</evidence>
<dbReference type="GO" id="GO:0005886">
    <property type="term" value="C:plasma membrane"/>
    <property type="evidence" value="ECO:0007669"/>
    <property type="project" value="TreeGrafter"/>
</dbReference>
<feature type="transmembrane region" description="Helical" evidence="6">
    <location>
        <begin position="104"/>
        <end position="127"/>
    </location>
</feature>
<dbReference type="PANTHER" id="PTHR30520:SF8">
    <property type="entry name" value="NITRITE TRANSPORTER NIRC"/>
    <property type="match status" value="1"/>
</dbReference>
<feature type="transmembrane region" description="Helical" evidence="6">
    <location>
        <begin position="185"/>
        <end position="213"/>
    </location>
</feature>
<dbReference type="InterPro" id="IPR023271">
    <property type="entry name" value="Aquaporin-like"/>
</dbReference>
<dbReference type="Pfam" id="PF01226">
    <property type="entry name" value="Form_Nir_trans"/>
    <property type="match status" value="1"/>
</dbReference>
<dbReference type="PANTHER" id="PTHR30520">
    <property type="entry name" value="FORMATE TRANSPORTER-RELATED"/>
    <property type="match status" value="1"/>
</dbReference>
<dbReference type="EMBL" id="PDOE01000003">
    <property type="protein sequence ID" value="RKL67411.1"/>
    <property type="molecule type" value="Genomic_DNA"/>
</dbReference>
<evidence type="ECO:0000256" key="1">
    <source>
        <dbReference type="ARBA" id="ARBA00004141"/>
    </source>
</evidence>
<feature type="transmembrane region" description="Helical" evidence="6">
    <location>
        <begin position="225"/>
        <end position="250"/>
    </location>
</feature>
<evidence type="ECO:0000313" key="8">
    <source>
        <dbReference type="Proteomes" id="UP000281498"/>
    </source>
</evidence>
<dbReference type="Proteomes" id="UP000281498">
    <property type="component" value="Unassembled WGS sequence"/>
</dbReference>
<keyword evidence="3 6" id="KW-1133">Transmembrane helix</keyword>
<feature type="transmembrane region" description="Helical" evidence="6">
    <location>
        <begin position="61"/>
        <end position="83"/>
    </location>
</feature>
<dbReference type="AlphaFoldDB" id="A0A3A9KAD8"/>
<sequence length="271" mass="28950">MKEVIESFGNTAALKVGQMNASKGKFFVSGMMAGFFVGLGIILIFTIGGLLSPISIAATKIVMGVSFGVALSLVLMAGADLFTGNNMIMTIGTLEKQTTWKDAWKIWGFGFLANFAGSILAAALYFYSGLWQCATADFITATASAKMNAPFMELLVRGILCNILVCLAVWCSVKLKDDTAKLIMIFWCLFAFITSGFEHSIANMTVLSIGLMVPHPDTVSLAGMAANLIPVSIGNMIGGVVFVGAAYWYSISDTKPNRARNTTLSTVRKQA</sequence>
<keyword evidence="8" id="KW-1185">Reference proteome</keyword>
<reference evidence="7 8" key="1">
    <citation type="submission" date="2017-10" db="EMBL/GenBank/DDBJ databases">
        <title>Bacillus sp. nov., a halophilic bacterium isolated from a Keqin Lake.</title>
        <authorList>
            <person name="Wang H."/>
        </authorList>
    </citation>
    <scope>NUCLEOTIDE SEQUENCE [LARGE SCALE GENOMIC DNA]</scope>
    <source>
        <strain evidence="7 8">KCTC 13187</strain>
    </source>
</reference>
<evidence type="ECO:0000256" key="6">
    <source>
        <dbReference type="SAM" id="Phobius"/>
    </source>
</evidence>
<comment type="similarity">
    <text evidence="5">Belongs to the FNT transporter (TC 1.A.16) family.</text>
</comment>
<evidence type="ECO:0000256" key="3">
    <source>
        <dbReference type="ARBA" id="ARBA00022989"/>
    </source>
</evidence>
<dbReference type="InterPro" id="IPR024002">
    <property type="entry name" value="For/NO2_transpt_CS"/>
</dbReference>
<evidence type="ECO:0000256" key="5">
    <source>
        <dbReference type="ARBA" id="ARBA00049660"/>
    </source>
</evidence>
<dbReference type="InterPro" id="IPR000292">
    <property type="entry name" value="For/NO2_transpt"/>
</dbReference>
<proteinExistence type="inferred from homology"/>
<accession>A0A3A9KAD8</accession>
<evidence type="ECO:0000256" key="2">
    <source>
        <dbReference type="ARBA" id="ARBA00022692"/>
    </source>
</evidence>